<dbReference type="InterPro" id="IPR009057">
    <property type="entry name" value="Homeodomain-like_sf"/>
</dbReference>
<dbReference type="GO" id="GO:0005634">
    <property type="term" value="C:nucleus"/>
    <property type="evidence" value="ECO:0007669"/>
    <property type="project" value="UniProtKB-SubCell"/>
</dbReference>
<evidence type="ECO:0008006" key="5">
    <source>
        <dbReference type="Google" id="ProtNLM"/>
    </source>
</evidence>
<gene>
    <name evidence="3" type="ORF">WR25_24556</name>
</gene>
<dbReference type="SUPFAM" id="SSF46689">
    <property type="entry name" value="Homeodomain-like"/>
    <property type="match status" value="1"/>
</dbReference>
<accession>A0A2A2KFX5</accession>
<protein>
    <recommendedName>
        <fullName evidence="5">Transposase</fullName>
    </recommendedName>
</protein>
<organism evidence="3 4">
    <name type="scientific">Diploscapter pachys</name>
    <dbReference type="NCBI Taxonomy" id="2018661"/>
    <lineage>
        <taxon>Eukaryota</taxon>
        <taxon>Metazoa</taxon>
        <taxon>Ecdysozoa</taxon>
        <taxon>Nematoda</taxon>
        <taxon>Chromadorea</taxon>
        <taxon>Rhabditida</taxon>
        <taxon>Rhabditina</taxon>
        <taxon>Rhabditomorpha</taxon>
        <taxon>Rhabditoidea</taxon>
        <taxon>Rhabditidae</taxon>
        <taxon>Diploscapter</taxon>
    </lineage>
</organism>
<dbReference type="Proteomes" id="UP000218231">
    <property type="component" value="Unassembled WGS sequence"/>
</dbReference>
<evidence type="ECO:0000256" key="1">
    <source>
        <dbReference type="ARBA" id="ARBA00004123"/>
    </source>
</evidence>
<reference evidence="3 4" key="1">
    <citation type="journal article" date="2017" name="Curr. Biol.">
        <title>Genome architecture and evolution of a unichromosomal asexual nematode.</title>
        <authorList>
            <person name="Fradin H."/>
            <person name="Zegar C."/>
            <person name="Gutwein M."/>
            <person name="Lucas J."/>
            <person name="Kovtun M."/>
            <person name="Corcoran D."/>
            <person name="Baugh L.R."/>
            <person name="Kiontke K."/>
            <person name="Gunsalus K."/>
            <person name="Fitch D.H."/>
            <person name="Piano F."/>
        </authorList>
    </citation>
    <scope>NUCLEOTIDE SEQUENCE [LARGE SCALE GENOMIC DNA]</scope>
    <source>
        <strain evidence="3">PF1309</strain>
    </source>
</reference>
<dbReference type="GO" id="GO:0004803">
    <property type="term" value="F:transposase activity"/>
    <property type="evidence" value="ECO:0007669"/>
    <property type="project" value="InterPro"/>
</dbReference>
<dbReference type="EMBL" id="LIAE01008682">
    <property type="protein sequence ID" value="PAV72874.1"/>
    <property type="molecule type" value="Genomic_DNA"/>
</dbReference>
<comment type="caution">
    <text evidence="3">The sequence shown here is derived from an EMBL/GenBank/DDBJ whole genome shotgun (WGS) entry which is preliminary data.</text>
</comment>
<name>A0A2A2KFX5_9BILA</name>
<feature type="region of interest" description="Disordered" evidence="2">
    <location>
        <begin position="88"/>
        <end position="108"/>
    </location>
</feature>
<comment type="subcellular location">
    <subcellularLocation>
        <location evidence="1">Nucleus</location>
    </subcellularLocation>
</comment>
<dbReference type="InterPro" id="IPR052546">
    <property type="entry name" value="Transposase_8_domain"/>
</dbReference>
<dbReference type="Pfam" id="PF01527">
    <property type="entry name" value="HTH_Tnp_1"/>
    <property type="match status" value="1"/>
</dbReference>
<evidence type="ECO:0000256" key="2">
    <source>
        <dbReference type="SAM" id="MobiDB-lite"/>
    </source>
</evidence>
<dbReference type="GO" id="GO:0006313">
    <property type="term" value="P:DNA transposition"/>
    <property type="evidence" value="ECO:0007669"/>
    <property type="project" value="InterPro"/>
</dbReference>
<evidence type="ECO:0000313" key="3">
    <source>
        <dbReference type="EMBL" id="PAV72874.1"/>
    </source>
</evidence>
<evidence type="ECO:0000313" key="4">
    <source>
        <dbReference type="Proteomes" id="UP000218231"/>
    </source>
</evidence>
<dbReference type="GO" id="GO:0003677">
    <property type="term" value="F:DNA binding"/>
    <property type="evidence" value="ECO:0007669"/>
    <property type="project" value="InterPro"/>
</dbReference>
<dbReference type="PANTHER" id="PTHR33609">
    <property type="entry name" value="LOW CALCIUM RESPONSE LOCUS PROTEIN S"/>
    <property type="match status" value="1"/>
</dbReference>
<sequence length="162" mass="17698">MRRKQFSEEQIIGILKEAQAGAVVMELCRKHGKSSATYYAWKAKFGGMAPANSRTGYSSQTWVHTTDARLSGKVYPARSIIAGRLPAHAMSASGRHPPKAGPQNGHSQGGSMFPLLPFVHLKRDRQRIQLAASEVIDDVSQLGNTATYRVVSVRHHDSLDGC</sequence>
<dbReference type="PANTHER" id="PTHR33609:SF1">
    <property type="entry name" value="TRANSPOSASE"/>
    <property type="match status" value="1"/>
</dbReference>
<keyword evidence="4" id="KW-1185">Reference proteome</keyword>
<proteinExistence type="predicted"/>
<dbReference type="AlphaFoldDB" id="A0A2A2KFX5"/>
<dbReference type="InterPro" id="IPR002514">
    <property type="entry name" value="Transposase_8"/>
</dbReference>